<gene>
    <name evidence="5" type="ORF">EYM_02135</name>
</gene>
<dbReference type="EMBL" id="CP006867">
    <property type="protein sequence ID" value="ALU11531.1"/>
    <property type="molecule type" value="Genomic_DNA"/>
</dbReference>
<feature type="domain" description="Band 7" evidence="4">
    <location>
        <begin position="21"/>
        <end position="178"/>
    </location>
</feature>
<keyword evidence="3" id="KW-1133">Transmembrane helix</keyword>
<evidence type="ECO:0000313" key="6">
    <source>
        <dbReference type="Proteomes" id="UP000060778"/>
    </source>
</evidence>
<reference evidence="5 6" key="1">
    <citation type="submission" date="2013-11" db="EMBL/GenBank/DDBJ databases">
        <title>Comparative genomics of Ignicoccus.</title>
        <authorList>
            <person name="Podar M."/>
        </authorList>
    </citation>
    <scope>NUCLEOTIDE SEQUENCE [LARGE SCALE GENOMIC DNA]</scope>
    <source>
        <strain evidence="5 6">DSM 13165</strain>
    </source>
</reference>
<accession>A0A0U3E0T8</accession>
<evidence type="ECO:0000256" key="1">
    <source>
        <dbReference type="ARBA" id="ARBA00004167"/>
    </source>
</evidence>
<dbReference type="STRING" id="940295.EYM_02135"/>
<dbReference type="RefSeq" id="WP_075049453.1">
    <property type="nucleotide sequence ID" value="NZ_CP006867.1"/>
</dbReference>
<dbReference type="InterPro" id="IPR043202">
    <property type="entry name" value="Band-7_stomatin-like"/>
</dbReference>
<organism evidence="5 6">
    <name type="scientific">Ignicoccus islandicus DSM 13165</name>
    <dbReference type="NCBI Taxonomy" id="940295"/>
    <lineage>
        <taxon>Archaea</taxon>
        <taxon>Thermoproteota</taxon>
        <taxon>Thermoprotei</taxon>
        <taxon>Desulfurococcales</taxon>
        <taxon>Desulfurococcaceae</taxon>
        <taxon>Ignicoccus</taxon>
    </lineage>
</organism>
<dbReference type="Pfam" id="PF01145">
    <property type="entry name" value="Band_7"/>
    <property type="match status" value="1"/>
</dbReference>
<dbReference type="GO" id="GO:0005886">
    <property type="term" value="C:plasma membrane"/>
    <property type="evidence" value="ECO:0007669"/>
    <property type="project" value="InterPro"/>
</dbReference>
<dbReference type="PRINTS" id="PR00721">
    <property type="entry name" value="STOMATIN"/>
</dbReference>
<keyword evidence="3" id="KW-0812">Transmembrane</keyword>
<dbReference type="InterPro" id="IPR001972">
    <property type="entry name" value="Stomatin_HflK_fam"/>
</dbReference>
<dbReference type="KEGG" id="iis:EYM_02135"/>
<dbReference type="CDD" id="cd08826">
    <property type="entry name" value="SPFH_eoslipins_u1"/>
    <property type="match status" value="1"/>
</dbReference>
<dbReference type="GO" id="GO:0098552">
    <property type="term" value="C:side of membrane"/>
    <property type="evidence" value="ECO:0007669"/>
    <property type="project" value="UniProtKB-ARBA"/>
</dbReference>
<evidence type="ECO:0000256" key="3">
    <source>
        <dbReference type="SAM" id="Phobius"/>
    </source>
</evidence>
<dbReference type="SMART" id="SM00244">
    <property type="entry name" value="PHB"/>
    <property type="match status" value="1"/>
</dbReference>
<comment type="subcellular location">
    <subcellularLocation>
        <location evidence="1">Membrane</location>
        <topology evidence="1">Single-pass membrane protein</topology>
    </subcellularLocation>
</comment>
<dbReference type="AlphaFoldDB" id="A0A0U3E0T8"/>
<keyword evidence="6" id="KW-1185">Reference proteome</keyword>
<dbReference type="GeneID" id="30679829"/>
<dbReference type="InterPro" id="IPR001107">
    <property type="entry name" value="Band_7"/>
</dbReference>
<dbReference type="Gene3D" id="3.30.479.30">
    <property type="entry name" value="Band 7 domain"/>
    <property type="match status" value="1"/>
</dbReference>
<feature type="transmembrane region" description="Helical" evidence="3">
    <location>
        <begin position="37"/>
        <end position="58"/>
    </location>
</feature>
<dbReference type="Proteomes" id="UP000060778">
    <property type="component" value="Chromosome"/>
</dbReference>
<dbReference type="PANTHER" id="PTHR10264:SF19">
    <property type="entry name" value="AT06885P-RELATED"/>
    <property type="match status" value="1"/>
</dbReference>
<keyword evidence="3" id="KW-0472">Membrane</keyword>
<name>A0A0U3E0T8_9CREN</name>
<evidence type="ECO:0000256" key="2">
    <source>
        <dbReference type="ARBA" id="ARBA00008164"/>
    </source>
</evidence>
<comment type="similarity">
    <text evidence="2">Belongs to the band 7/mec-2 family.</text>
</comment>
<dbReference type="SUPFAM" id="SSF117892">
    <property type="entry name" value="Band 7/SPFH domain"/>
    <property type="match status" value="1"/>
</dbReference>
<dbReference type="OrthoDB" id="10752at2157"/>
<dbReference type="InterPro" id="IPR036013">
    <property type="entry name" value="Band_7/SPFH_dom_sf"/>
</dbReference>
<evidence type="ECO:0000313" key="5">
    <source>
        <dbReference type="EMBL" id="ALU11531.1"/>
    </source>
</evidence>
<dbReference type="PATRIC" id="fig|940295.4.peg.417"/>
<sequence length="261" mass="29407">MIETVFLIFLALAIVTPLARSSIKVINEYQRGVVFRLGRYSGIVGPGLVVVIPVIDYLRIIDMRVTVADVPEQRALTKDNVEVTVDAVVYYRVVDPEKAVTSVEDFQEAVRLLAQTTLREVIGQVELDELLSKRQELNLKMQEAMDEITEKWGIKVVRVTIKEIKLPEELLRAIAKQAEAERWRRAKIIEAEGEKQASSLLTEAAKLYEEHPVALRLRELQMLLEIAKEKNLIVIERGDGIGLPVALAKGVSNPSTEEKRT</sequence>
<evidence type="ECO:0000259" key="4">
    <source>
        <dbReference type="SMART" id="SM00244"/>
    </source>
</evidence>
<dbReference type="PANTHER" id="PTHR10264">
    <property type="entry name" value="BAND 7 PROTEIN-RELATED"/>
    <property type="match status" value="1"/>
</dbReference>
<proteinExistence type="inferred from homology"/>
<protein>
    <recommendedName>
        <fullName evidence="4">Band 7 domain-containing protein</fullName>
    </recommendedName>
</protein>
<dbReference type="FunFam" id="3.30.479.30:FF:000004">
    <property type="entry name" value="Putative membrane protease family, stomatin"/>
    <property type="match status" value="1"/>
</dbReference>
<dbReference type="Gene3D" id="6.10.250.2090">
    <property type="match status" value="1"/>
</dbReference>